<name>A0A097IE42_9CORY</name>
<dbReference type="STRING" id="558173.CDOO_03305"/>
<dbReference type="KEGG" id="cdo:CDOO_03305"/>
<sequence length="454" mass="49315">MNDYRPVHRLTPLLRLWTLVLALIAVAVVNLNASTLASLGTFLRGDGSLLPILLAVGAFALLCAAVWLLSGAWWRAEGYRLTEEEVSLKRGVLSRQERSARYDRIQAVDVVESVIARIFRVAAVRIETAGGSNSVIEISYLDKRVATALREEVLGHVRGEATAQPEQQSTTVVEEIPIARSLGAVALNIGAVASTVVMLALAVPLGIAAAVPLIVGLGPAIWRIVDNSWRFTARLTEDGSALDVTYGLADRRRQTIPLHRIHGVSIRQPVLWRLTGWWMLKVSIAGYGSGNDKESGTTTLLPVGDRETAMRLAALIGPLTRAELEEFARPEGHTAPDFTSPRRARWVSPVDLSQQSTTLLPGVAVCHLGRFSRRVSIIETPHIQELTLKRGPLQHLLSLCTVTFDLISGPVSMGGADLDTRDGQQLLDALRQRRLPAYTSSHDHSVDEPGPPAA</sequence>
<keyword evidence="4" id="KW-1185">Reference proteome</keyword>
<dbReference type="PANTHER" id="PTHR34473:SF2">
    <property type="entry name" value="UPF0699 TRANSMEMBRANE PROTEIN YDBT"/>
    <property type="match status" value="1"/>
</dbReference>
<feature type="transmembrane region" description="Helical" evidence="1">
    <location>
        <begin position="49"/>
        <end position="70"/>
    </location>
</feature>
<organism evidence="3 4">
    <name type="scientific">Corynebacterium doosanense CAU 212 = DSM 45436</name>
    <dbReference type="NCBI Taxonomy" id="558173"/>
    <lineage>
        <taxon>Bacteria</taxon>
        <taxon>Bacillati</taxon>
        <taxon>Actinomycetota</taxon>
        <taxon>Actinomycetes</taxon>
        <taxon>Mycobacteriales</taxon>
        <taxon>Corynebacteriaceae</taxon>
        <taxon>Corynebacterium</taxon>
    </lineage>
</organism>
<dbReference type="Proteomes" id="UP000029914">
    <property type="component" value="Chromosome"/>
</dbReference>
<dbReference type="PIRSF" id="PIRSF026631">
    <property type="entry name" value="UCP026631"/>
    <property type="match status" value="1"/>
</dbReference>
<reference evidence="3 4" key="1">
    <citation type="submission" date="2013-09" db="EMBL/GenBank/DDBJ databases">
        <title>Complete genome sequence of Corynebacterium doosanense CAU 212(T) (=DSM 45436(T)), isolated from activated sludge.</title>
        <authorList>
            <person name="Schaffert L."/>
            <person name="Albersmeier A."/>
            <person name="Kalinowski J."/>
            <person name="Ruckert C."/>
        </authorList>
    </citation>
    <scope>NUCLEOTIDE SEQUENCE [LARGE SCALE GENOMIC DNA]</scope>
    <source>
        <strain evidence="3 4">CAU 212</strain>
    </source>
</reference>
<dbReference type="HOGENOM" id="CLU_024617_4_2_11"/>
<evidence type="ECO:0000313" key="3">
    <source>
        <dbReference type="EMBL" id="AIT60380.1"/>
    </source>
</evidence>
<protein>
    <submittedName>
        <fullName evidence="3">Membrane protein</fullName>
    </submittedName>
</protein>
<feature type="domain" description="YdbS-like PH" evidence="2">
    <location>
        <begin position="369"/>
        <end position="422"/>
    </location>
</feature>
<accession>A0A097IE42</accession>
<evidence type="ECO:0000313" key="4">
    <source>
        <dbReference type="Proteomes" id="UP000029914"/>
    </source>
</evidence>
<dbReference type="EMBL" id="CP006764">
    <property type="protein sequence ID" value="AIT60380.1"/>
    <property type="molecule type" value="Genomic_DNA"/>
</dbReference>
<feature type="domain" description="YdbS-like PH" evidence="2">
    <location>
        <begin position="230"/>
        <end position="315"/>
    </location>
</feature>
<keyword evidence="1" id="KW-0812">Transmembrane</keyword>
<feature type="domain" description="YdbS-like PH" evidence="2">
    <location>
        <begin position="74"/>
        <end position="152"/>
    </location>
</feature>
<evidence type="ECO:0000256" key="1">
    <source>
        <dbReference type="SAM" id="Phobius"/>
    </source>
</evidence>
<dbReference type="InterPro" id="IPR005182">
    <property type="entry name" value="YdbS-like_PH"/>
</dbReference>
<evidence type="ECO:0000259" key="2">
    <source>
        <dbReference type="Pfam" id="PF03703"/>
    </source>
</evidence>
<keyword evidence="1" id="KW-1133">Transmembrane helix</keyword>
<dbReference type="OrthoDB" id="3190163at2"/>
<dbReference type="AlphaFoldDB" id="A0A097IE42"/>
<keyword evidence="1" id="KW-0472">Membrane</keyword>
<dbReference type="Pfam" id="PF03703">
    <property type="entry name" value="bPH_2"/>
    <property type="match status" value="3"/>
</dbReference>
<gene>
    <name evidence="3" type="ORF">CDOO_03305</name>
</gene>
<feature type="transmembrane region" description="Helical" evidence="1">
    <location>
        <begin position="12"/>
        <end position="29"/>
    </location>
</feature>
<proteinExistence type="predicted"/>
<dbReference type="RefSeq" id="WP_018021197.1">
    <property type="nucleotide sequence ID" value="NZ_AQUX01000002.1"/>
</dbReference>
<feature type="transmembrane region" description="Helical" evidence="1">
    <location>
        <begin position="182"/>
        <end position="201"/>
    </location>
</feature>
<dbReference type="PANTHER" id="PTHR34473">
    <property type="entry name" value="UPF0699 TRANSMEMBRANE PROTEIN YDBS"/>
    <property type="match status" value="1"/>
</dbReference>
<dbReference type="eggNOG" id="COG3428">
    <property type="taxonomic scope" value="Bacteria"/>
</dbReference>
<dbReference type="InterPro" id="IPR014529">
    <property type="entry name" value="UCP026631"/>
</dbReference>